<keyword evidence="4 7" id="KW-0812">Transmembrane</keyword>
<keyword evidence="3" id="KW-1003">Cell membrane</keyword>
<keyword evidence="5 7" id="KW-1133">Transmembrane helix</keyword>
<dbReference type="Pfam" id="PF00528">
    <property type="entry name" value="BPD_transp_1"/>
    <property type="match status" value="1"/>
</dbReference>
<evidence type="ECO:0000256" key="7">
    <source>
        <dbReference type="RuleBase" id="RU363032"/>
    </source>
</evidence>
<keyword evidence="2 7" id="KW-0813">Transport</keyword>
<dbReference type="PANTHER" id="PTHR43386">
    <property type="entry name" value="OLIGOPEPTIDE TRANSPORT SYSTEM PERMEASE PROTEIN APPC"/>
    <property type="match status" value="1"/>
</dbReference>
<evidence type="ECO:0000259" key="8">
    <source>
        <dbReference type="PROSITE" id="PS50928"/>
    </source>
</evidence>
<dbReference type="Gene3D" id="1.10.3720.10">
    <property type="entry name" value="MetI-like"/>
    <property type="match status" value="1"/>
</dbReference>
<feature type="domain" description="ABC transmembrane type-1" evidence="8">
    <location>
        <begin position="84"/>
        <end position="269"/>
    </location>
</feature>
<keyword evidence="10" id="KW-1185">Reference proteome</keyword>
<feature type="transmembrane region" description="Helical" evidence="7">
    <location>
        <begin position="83"/>
        <end position="106"/>
    </location>
</feature>
<dbReference type="PROSITE" id="PS50928">
    <property type="entry name" value="ABC_TM1"/>
    <property type="match status" value="1"/>
</dbReference>
<dbReference type="SUPFAM" id="SSF161098">
    <property type="entry name" value="MetI-like"/>
    <property type="match status" value="1"/>
</dbReference>
<comment type="similarity">
    <text evidence="7">Belongs to the binding-protein-dependent transport system permease family.</text>
</comment>
<evidence type="ECO:0000256" key="5">
    <source>
        <dbReference type="ARBA" id="ARBA00022989"/>
    </source>
</evidence>
<reference evidence="9 10" key="1">
    <citation type="submission" date="2018-08" db="EMBL/GenBank/DDBJ databases">
        <title>Diversity &amp; Physiological Properties of Lignin-Decomposing Actinobacteria from Soil.</title>
        <authorList>
            <person name="Roh S.G."/>
            <person name="Kim S.B."/>
        </authorList>
    </citation>
    <scope>NUCLEOTIDE SEQUENCE [LARGE SCALE GENOMIC DNA]</scope>
    <source>
        <strain evidence="9 10">MMS17-GH009</strain>
    </source>
</reference>
<dbReference type="InterPro" id="IPR000515">
    <property type="entry name" value="MetI-like"/>
</dbReference>
<evidence type="ECO:0000313" key="10">
    <source>
        <dbReference type="Proteomes" id="UP000263377"/>
    </source>
</evidence>
<gene>
    <name evidence="9" type="ORF">DR950_04910</name>
</gene>
<keyword evidence="6 7" id="KW-0472">Membrane</keyword>
<dbReference type="Proteomes" id="UP000263377">
    <property type="component" value="Unassembled WGS sequence"/>
</dbReference>
<dbReference type="PANTHER" id="PTHR43386:SF25">
    <property type="entry name" value="PEPTIDE ABC TRANSPORTER PERMEASE PROTEIN"/>
    <property type="match status" value="1"/>
</dbReference>
<evidence type="ECO:0000256" key="2">
    <source>
        <dbReference type="ARBA" id="ARBA00022448"/>
    </source>
</evidence>
<dbReference type="InterPro" id="IPR035906">
    <property type="entry name" value="MetI-like_sf"/>
</dbReference>
<dbReference type="GO" id="GO:0005886">
    <property type="term" value="C:plasma membrane"/>
    <property type="evidence" value="ECO:0007669"/>
    <property type="project" value="UniProtKB-SubCell"/>
</dbReference>
<organism evidence="9 10">
    <name type="scientific">Kitasatospora xanthocidica</name>
    <dbReference type="NCBI Taxonomy" id="83382"/>
    <lineage>
        <taxon>Bacteria</taxon>
        <taxon>Bacillati</taxon>
        <taxon>Actinomycetota</taxon>
        <taxon>Actinomycetes</taxon>
        <taxon>Kitasatosporales</taxon>
        <taxon>Streptomycetaceae</taxon>
        <taxon>Kitasatospora</taxon>
    </lineage>
</organism>
<protein>
    <submittedName>
        <fullName evidence="9">ABC transporter permease subunit</fullName>
    </submittedName>
</protein>
<dbReference type="AlphaFoldDB" id="A0A372ZPR6"/>
<comment type="subcellular location">
    <subcellularLocation>
        <location evidence="1 7">Cell membrane</location>
        <topology evidence="1 7">Multi-pass membrane protein</topology>
    </subcellularLocation>
</comment>
<feature type="transmembrane region" description="Helical" evidence="7">
    <location>
        <begin position="201"/>
        <end position="226"/>
    </location>
</feature>
<dbReference type="EMBL" id="QVIG01000001">
    <property type="protein sequence ID" value="RGD57225.1"/>
    <property type="molecule type" value="Genomic_DNA"/>
</dbReference>
<name>A0A372ZPR6_9ACTN</name>
<feature type="transmembrane region" description="Helical" evidence="7">
    <location>
        <begin position="246"/>
        <end position="269"/>
    </location>
</feature>
<dbReference type="InterPro" id="IPR050366">
    <property type="entry name" value="BP-dependent_transpt_permease"/>
</dbReference>
<dbReference type="CDD" id="cd06261">
    <property type="entry name" value="TM_PBP2"/>
    <property type="match status" value="1"/>
</dbReference>
<dbReference type="RefSeq" id="WP_117486043.1">
    <property type="nucleotide sequence ID" value="NZ_QVIG01000001.1"/>
</dbReference>
<feature type="transmembrane region" description="Helical" evidence="7">
    <location>
        <begin position="21"/>
        <end position="42"/>
    </location>
</feature>
<comment type="caution">
    <text evidence="9">The sequence shown here is derived from an EMBL/GenBank/DDBJ whole genome shotgun (WGS) entry which is preliminary data.</text>
</comment>
<evidence type="ECO:0000256" key="6">
    <source>
        <dbReference type="ARBA" id="ARBA00023136"/>
    </source>
</evidence>
<evidence type="ECO:0000256" key="1">
    <source>
        <dbReference type="ARBA" id="ARBA00004651"/>
    </source>
</evidence>
<feature type="transmembrane region" description="Helical" evidence="7">
    <location>
        <begin position="118"/>
        <end position="138"/>
    </location>
</feature>
<sequence>MTADAPTAAAPAPATRRTARALVRAVPALLLVLLALVGPFLAPHPIDTPVTFPYAGAGADAPLGGDQLGRDVLSRLLTGGAPLIATALAIALVVTAAATALGILAALRPRLGRWIERLADLTILLPSVLAIMLIALAWPAGGRLAVAAAAVLLGIPYAVRIVAAAAAPIAATGYIEAAAAGGERLGHLMLREVLPNLRSTLLALFGLRFVEGVYIVSVAAFLQLGPQPPEADWALMIRENAAGITLNPWAVGAPCLAIGLLAISVNLAAEALAPARPTPETPL</sequence>
<evidence type="ECO:0000313" key="9">
    <source>
        <dbReference type="EMBL" id="RGD57225.1"/>
    </source>
</evidence>
<evidence type="ECO:0000256" key="4">
    <source>
        <dbReference type="ARBA" id="ARBA00022692"/>
    </source>
</evidence>
<evidence type="ECO:0000256" key="3">
    <source>
        <dbReference type="ARBA" id="ARBA00022475"/>
    </source>
</evidence>
<accession>A0A372ZPR6</accession>
<dbReference type="GO" id="GO:0055085">
    <property type="term" value="P:transmembrane transport"/>
    <property type="evidence" value="ECO:0007669"/>
    <property type="project" value="InterPro"/>
</dbReference>
<proteinExistence type="inferred from homology"/>